<comment type="caution">
    <text evidence="2">The sequence shown here is derived from an EMBL/GenBank/DDBJ whole genome shotgun (WGS) entry which is preliminary data.</text>
</comment>
<evidence type="ECO:0000313" key="2">
    <source>
        <dbReference type="EMBL" id="KKM82696.1"/>
    </source>
</evidence>
<feature type="transmembrane region" description="Helical" evidence="1">
    <location>
        <begin position="6"/>
        <end position="26"/>
    </location>
</feature>
<evidence type="ECO:0000256" key="1">
    <source>
        <dbReference type="SAM" id="Phobius"/>
    </source>
</evidence>
<reference evidence="2" key="1">
    <citation type="journal article" date="2015" name="Nature">
        <title>Complex archaea that bridge the gap between prokaryotes and eukaryotes.</title>
        <authorList>
            <person name="Spang A."/>
            <person name="Saw J.H."/>
            <person name="Jorgensen S.L."/>
            <person name="Zaremba-Niedzwiedzka K."/>
            <person name="Martijn J."/>
            <person name="Lind A.E."/>
            <person name="van Eijk R."/>
            <person name="Schleper C."/>
            <person name="Guy L."/>
            <person name="Ettema T.J."/>
        </authorList>
    </citation>
    <scope>NUCLEOTIDE SEQUENCE</scope>
</reference>
<keyword evidence="1" id="KW-1133">Transmembrane helix</keyword>
<dbReference type="AlphaFoldDB" id="A0A0F9L5Z9"/>
<sequence length="44" mass="4909">MWVEYTIILGLFAFGSLMYIVFMKVFPIMEAPESVEGGQSCTGD</sequence>
<keyword evidence="1" id="KW-0812">Transmembrane</keyword>
<protein>
    <submittedName>
        <fullName evidence="2">Uncharacterized protein</fullName>
    </submittedName>
</protein>
<gene>
    <name evidence="2" type="ORF">LCGC14_1316940</name>
</gene>
<accession>A0A0F9L5Z9</accession>
<keyword evidence="1" id="KW-0472">Membrane</keyword>
<proteinExistence type="predicted"/>
<organism evidence="2">
    <name type="scientific">marine sediment metagenome</name>
    <dbReference type="NCBI Taxonomy" id="412755"/>
    <lineage>
        <taxon>unclassified sequences</taxon>
        <taxon>metagenomes</taxon>
        <taxon>ecological metagenomes</taxon>
    </lineage>
</organism>
<name>A0A0F9L5Z9_9ZZZZ</name>
<dbReference type="EMBL" id="LAZR01007822">
    <property type="protein sequence ID" value="KKM82696.1"/>
    <property type="molecule type" value="Genomic_DNA"/>
</dbReference>